<dbReference type="SMART" id="SM00646">
    <property type="entry name" value="Ami_3"/>
    <property type="match status" value="1"/>
</dbReference>
<dbReference type="Pfam" id="PF01520">
    <property type="entry name" value="Amidase_3"/>
    <property type="match status" value="1"/>
</dbReference>
<dbReference type="SUPFAM" id="SSF53187">
    <property type="entry name" value="Zn-dependent exopeptidases"/>
    <property type="match status" value="1"/>
</dbReference>
<evidence type="ECO:0000256" key="2">
    <source>
        <dbReference type="SAM" id="MobiDB-lite"/>
    </source>
</evidence>
<dbReference type="Pfam" id="PF01476">
    <property type="entry name" value="LysM"/>
    <property type="match status" value="2"/>
</dbReference>
<dbReference type="Gene3D" id="3.10.350.10">
    <property type="entry name" value="LysM domain"/>
    <property type="match status" value="2"/>
</dbReference>
<dbReference type="RefSeq" id="WP_188857297.1">
    <property type="nucleotide sequence ID" value="NZ_BMOS01000014.1"/>
</dbReference>
<dbReference type="GO" id="GO:0009253">
    <property type="term" value="P:peptidoglycan catabolic process"/>
    <property type="evidence" value="ECO:0007669"/>
    <property type="project" value="InterPro"/>
</dbReference>
<keyword evidence="5" id="KW-1185">Reference proteome</keyword>
<reference evidence="4" key="2">
    <citation type="submission" date="2020-09" db="EMBL/GenBank/DDBJ databases">
        <authorList>
            <person name="Sun Q."/>
            <person name="Ohkuma M."/>
        </authorList>
    </citation>
    <scope>NUCLEOTIDE SEQUENCE</scope>
    <source>
        <strain evidence="4">JCM 17251</strain>
    </source>
</reference>
<dbReference type="CDD" id="cd02696">
    <property type="entry name" value="MurNAc-LAA"/>
    <property type="match status" value="1"/>
</dbReference>
<dbReference type="PANTHER" id="PTHR30404">
    <property type="entry name" value="N-ACETYLMURAMOYL-L-ALANINE AMIDASE"/>
    <property type="match status" value="1"/>
</dbReference>
<feature type="region of interest" description="Disordered" evidence="2">
    <location>
        <begin position="1"/>
        <end position="20"/>
    </location>
</feature>
<dbReference type="CDD" id="cd00118">
    <property type="entry name" value="LysM"/>
    <property type="match status" value="2"/>
</dbReference>
<dbReference type="GO" id="GO:0008745">
    <property type="term" value="F:N-acetylmuramoyl-L-alanine amidase activity"/>
    <property type="evidence" value="ECO:0007669"/>
    <property type="project" value="InterPro"/>
</dbReference>
<dbReference type="PROSITE" id="PS51782">
    <property type="entry name" value="LYSM"/>
    <property type="match status" value="2"/>
</dbReference>
<evidence type="ECO:0000256" key="1">
    <source>
        <dbReference type="ARBA" id="ARBA00022801"/>
    </source>
</evidence>
<sequence>MSKIYLDPGHGGTDPGAQANGLKEKDVTLKIALKVRDILNRDYEGHSIRMSRTTDKTFSLAQRTNDANSWGADYFVSIHINAGGGTGYEDYIYNGSVSSNTVTYRDKLHAEVMKQVDFRNRGKKRANFHVLRESNMPAVLTENGFIDTVADANKLKSDAYLNRIALGHANGIAQALGLKRKSGGGGNTYTVKKGDTLWSIAQAHNMTVQQLKDLNGLTGDVIQPGQVLIVSGGGAVYHTVKSGETLWGIAQQYNTTVNAIKSLNGLTSDVIQPGQRLRVK</sequence>
<dbReference type="InterPro" id="IPR036779">
    <property type="entry name" value="LysM_dom_sf"/>
</dbReference>
<evidence type="ECO:0000313" key="5">
    <source>
        <dbReference type="Proteomes" id="UP000624041"/>
    </source>
</evidence>
<dbReference type="SMART" id="SM00257">
    <property type="entry name" value="LysM"/>
    <property type="match status" value="2"/>
</dbReference>
<name>A0A917Y015_9BACI</name>
<dbReference type="InterPro" id="IPR050695">
    <property type="entry name" value="N-acetylmuramoyl_amidase_3"/>
</dbReference>
<keyword evidence="1" id="KW-0378">Hydrolase</keyword>
<dbReference type="Proteomes" id="UP000624041">
    <property type="component" value="Unassembled WGS sequence"/>
</dbReference>
<dbReference type="InterPro" id="IPR002508">
    <property type="entry name" value="MurNAc-LAA_cat"/>
</dbReference>
<feature type="domain" description="LysM" evidence="3">
    <location>
        <begin position="187"/>
        <end position="230"/>
    </location>
</feature>
<dbReference type="AlphaFoldDB" id="A0A917Y015"/>
<dbReference type="Gene3D" id="3.40.630.40">
    <property type="entry name" value="Zn-dependent exopeptidases"/>
    <property type="match status" value="1"/>
</dbReference>
<evidence type="ECO:0000313" key="4">
    <source>
        <dbReference type="EMBL" id="GGN59257.1"/>
    </source>
</evidence>
<dbReference type="InterPro" id="IPR018392">
    <property type="entry name" value="LysM"/>
</dbReference>
<reference evidence="4" key="1">
    <citation type="journal article" date="2014" name="Int. J. Syst. Evol. Microbiol.">
        <title>Complete genome sequence of Corynebacterium casei LMG S-19264T (=DSM 44701T), isolated from a smear-ripened cheese.</title>
        <authorList>
            <consortium name="US DOE Joint Genome Institute (JGI-PGF)"/>
            <person name="Walter F."/>
            <person name="Albersmeier A."/>
            <person name="Kalinowski J."/>
            <person name="Ruckert C."/>
        </authorList>
    </citation>
    <scope>NUCLEOTIDE SEQUENCE</scope>
    <source>
        <strain evidence="4">JCM 17251</strain>
    </source>
</reference>
<accession>A0A917Y015</accession>
<dbReference type="GO" id="GO:0030288">
    <property type="term" value="C:outer membrane-bounded periplasmic space"/>
    <property type="evidence" value="ECO:0007669"/>
    <property type="project" value="TreeGrafter"/>
</dbReference>
<comment type="caution">
    <text evidence="4">The sequence shown here is derived from an EMBL/GenBank/DDBJ whole genome shotgun (WGS) entry which is preliminary data.</text>
</comment>
<protein>
    <submittedName>
        <fullName evidence="4">Sporulation-specific N-acetylmuramoyl-L-alanine amidase</fullName>
    </submittedName>
</protein>
<dbReference type="SUPFAM" id="SSF54106">
    <property type="entry name" value="LysM domain"/>
    <property type="match status" value="2"/>
</dbReference>
<evidence type="ECO:0000259" key="3">
    <source>
        <dbReference type="PROSITE" id="PS51782"/>
    </source>
</evidence>
<dbReference type="PANTHER" id="PTHR30404:SF0">
    <property type="entry name" value="N-ACETYLMURAMOYL-L-ALANINE AMIDASE AMIC"/>
    <property type="match status" value="1"/>
</dbReference>
<gene>
    <name evidence="4" type="primary">cwlC</name>
    <name evidence="4" type="ORF">GCM10007971_22190</name>
</gene>
<feature type="domain" description="LysM" evidence="3">
    <location>
        <begin position="236"/>
        <end position="279"/>
    </location>
</feature>
<proteinExistence type="predicted"/>
<organism evidence="4 5">
    <name type="scientific">Oceanobacillus indicireducens</name>
    <dbReference type="NCBI Taxonomy" id="1004261"/>
    <lineage>
        <taxon>Bacteria</taxon>
        <taxon>Bacillati</taxon>
        <taxon>Bacillota</taxon>
        <taxon>Bacilli</taxon>
        <taxon>Bacillales</taxon>
        <taxon>Bacillaceae</taxon>
        <taxon>Oceanobacillus</taxon>
    </lineage>
</organism>
<dbReference type="EMBL" id="BMOS01000014">
    <property type="protein sequence ID" value="GGN59257.1"/>
    <property type="molecule type" value="Genomic_DNA"/>
</dbReference>